<protein>
    <recommendedName>
        <fullName evidence="1">Cyclin C-terminal domain-containing protein</fullName>
    </recommendedName>
</protein>
<organism evidence="2 3">
    <name type="scientific">Citrus sinensis</name>
    <name type="common">Sweet orange</name>
    <name type="synonym">Citrus aurantium var. sinensis</name>
    <dbReference type="NCBI Taxonomy" id="2711"/>
    <lineage>
        <taxon>Eukaryota</taxon>
        <taxon>Viridiplantae</taxon>
        <taxon>Streptophyta</taxon>
        <taxon>Embryophyta</taxon>
        <taxon>Tracheophyta</taxon>
        <taxon>Spermatophyta</taxon>
        <taxon>Magnoliopsida</taxon>
        <taxon>eudicotyledons</taxon>
        <taxon>Gunneridae</taxon>
        <taxon>Pentapetalae</taxon>
        <taxon>rosids</taxon>
        <taxon>malvids</taxon>
        <taxon>Sapindales</taxon>
        <taxon>Rutaceae</taxon>
        <taxon>Aurantioideae</taxon>
        <taxon>Citrus</taxon>
    </lineage>
</organism>
<dbReference type="Gene3D" id="1.10.472.10">
    <property type="entry name" value="Cyclin-like"/>
    <property type="match status" value="1"/>
</dbReference>
<feature type="non-terminal residue" evidence="2">
    <location>
        <position position="1"/>
    </location>
</feature>
<accession>A0A067GTZ8</accession>
<evidence type="ECO:0000259" key="1">
    <source>
        <dbReference type="Pfam" id="PF02984"/>
    </source>
</evidence>
<sequence>VFSHAAALIISTRTVIDFLACPPSTIAAAVVLWATDHSVDEQNLGCFHKRLNKDMVRRCYNLIRKNRSQLLHINSVQKPEHVAVNDKLKVVFGGSCDD</sequence>
<dbReference type="InterPro" id="IPR004367">
    <property type="entry name" value="Cyclin_C-dom"/>
</dbReference>
<proteinExistence type="predicted"/>
<evidence type="ECO:0000313" key="3">
    <source>
        <dbReference type="Proteomes" id="UP000027120"/>
    </source>
</evidence>
<dbReference type="PaxDb" id="2711-XP_006466457.1"/>
<dbReference type="AlphaFoldDB" id="A0A067GTZ8"/>
<gene>
    <name evidence="2" type="ORF">CISIN_1g0295981mg</name>
</gene>
<feature type="domain" description="Cyclin C-terminal" evidence="1">
    <location>
        <begin position="4"/>
        <end position="67"/>
    </location>
</feature>
<name>A0A067GTZ8_CITSI</name>
<dbReference type="EMBL" id="KK784878">
    <property type="protein sequence ID" value="KDO78927.1"/>
    <property type="molecule type" value="Genomic_DNA"/>
</dbReference>
<dbReference type="Proteomes" id="UP000027120">
    <property type="component" value="Unassembled WGS sequence"/>
</dbReference>
<evidence type="ECO:0000313" key="2">
    <source>
        <dbReference type="EMBL" id="KDO78927.1"/>
    </source>
</evidence>
<dbReference type="STRING" id="2711.A0A067GTZ8"/>
<dbReference type="eggNOG" id="KOG0656">
    <property type="taxonomic scope" value="Eukaryota"/>
</dbReference>
<keyword evidence="3" id="KW-1185">Reference proteome</keyword>
<reference evidence="2 3" key="1">
    <citation type="submission" date="2014-04" db="EMBL/GenBank/DDBJ databases">
        <authorList>
            <consortium name="International Citrus Genome Consortium"/>
            <person name="Gmitter F."/>
            <person name="Chen C."/>
            <person name="Farmerie W."/>
            <person name="Harkins T."/>
            <person name="Desany B."/>
            <person name="Mohiuddin M."/>
            <person name="Kodira C."/>
            <person name="Borodovsky M."/>
            <person name="Lomsadze A."/>
            <person name="Burns P."/>
            <person name="Jenkins J."/>
            <person name="Prochnik S."/>
            <person name="Shu S."/>
            <person name="Chapman J."/>
            <person name="Pitluck S."/>
            <person name="Schmutz J."/>
            <person name="Rokhsar D."/>
        </authorList>
    </citation>
    <scope>NUCLEOTIDE SEQUENCE</scope>
</reference>
<dbReference type="Pfam" id="PF02984">
    <property type="entry name" value="Cyclin_C"/>
    <property type="match status" value="1"/>
</dbReference>